<name>F0SJG7_RUBBR</name>
<dbReference type="STRING" id="756272.Plabr_3182"/>
<dbReference type="GO" id="GO:0005886">
    <property type="term" value="C:plasma membrane"/>
    <property type="evidence" value="ECO:0007669"/>
    <property type="project" value="TreeGrafter"/>
</dbReference>
<dbReference type="HOGENOM" id="CLU_013446_2_0_0"/>
<proteinExistence type="inferred from homology"/>
<keyword evidence="2" id="KW-0547">Nucleotide-binding</keyword>
<dbReference type="Pfam" id="PF05157">
    <property type="entry name" value="MshEN"/>
    <property type="match status" value="1"/>
</dbReference>
<dbReference type="SMART" id="SM00382">
    <property type="entry name" value="AAA"/>
    <property type="match status" value="1"/>
</dbReference>
<sequence>MDLPDLLLKRGLLNSEQLAIARSEVKGARLDRAVLQLGLIDEGDLLSALAEELHLPFVDLKNFVVDADIVRKFPTNPIFRHKILPLERRNGHVLVATSDPFDLEALDELGAISGLKLKPVLARQQEIQNKIKECLGVGGDTINALVAQKSEDGIDLLEEVPEEAGELAEMAQQASVIRLVNELLVEAIEQRASDVHIEPRERGLTVRNRVDGLLRPQPVPPEIHHFFPAIVTRLKIMARLNIAEKRLPQDGRIQLTVAGREVDVRVSVIPMVHGEGIVMRLLDKQRMNFDLAAVGMPPQVEKPFRRLISQPHGIVLVTGPTGSGKTTTLYSALHAIKSPEVKIITVEDPVEYRMDGISQIHVHSQIGLTFAAGLRSILRHDPDVVLIGEIRDSETAQSAIQASLTGHLVFSTLHTNDAAGSFTRLIDMGVEPYLVASTVEGVLAQRLIRRLCTSCKQLTDVNLDDLPPDFPRPAPSQMWAAHGCRKCGETGFSGRTGVYELLEADSTIRHMCVERVDSNDIAAYAVKQGMTTLRQSGWGRVLEGITTVEEVLRITKGDMTHAAT</sequence>
<dbReference type="CDD" id="cd01129">
    <property type="entry name" value="PulE-GspE-like"/>
    <property type="match status" value="1"/>
</dbReference>
<dbReference type="Gene3D" id="3.40.50.300">
    <property type="entry name" value="P-loop containing nucleotide triphosphate hydrolases"/>
    <property type="match status" value="1"/>
</dbReference>
<dbReference type="RefSeq" id="WP_013629500.1">
    <property type="nucleotide sequence ID" value="NC_015174.1"/>
</dbReference>
<keyword evidence="3" id="KW-0067">ATP-binding</keyword>
<dbReference type="PANTHER" id="PTHR30258:SF2">
    <property type="entry name" value="COMG OPERON PROTEIN 1"/>
    <property type="match status" value="1"/>
</dbReference>
<dbReference type="FunFam" id="3.40.50.300:FF:000398">
    <property type="entry name" value="Type IV pilus assembly ATPase PilB"/>
    <property type="match status" value="1"/>
</dbReference>
<dbReference type="GO" id="GO:0005524">
    <property type="term" value="F:ATP binding"/>
    <property type="evidence" value="ECO:0007669"/>
    <property type="project" value="UniProtKB-KW"/>
</dbReference>
<dbReference type="eggNOG" id="COG2804">
    <property type="taxonomic scope" value="Bacteria"/>
</dbReference>
<accession>F0SJG7</accession>
<evidence type="ECO:0000313" key="5">
    <source>
        <dbReference type="EMBL" id="ADY60779.1"/>
    </source>
</evidence>
<dbReference type="OrthoDB" id="244550at2"/>
<organism evidence="5 6">
    <name type="scientific">Rubinisphaera brasiliensis (strain ATCC 49424 / DSM 5305 / JCM 21570 / IAM 15109 / NBRC 103401 / IFAM 1448)</name>
    <name type="common">Planctomyces brasiliensis</name>
    <dbReference type="NCBI Taxonomy" id="756272"/>
    <lineage>
        <taxon>Bacteria</taxon>
        <taxon>Pseudomonadati</taxon>
        <taxon>Planctomycetota</taxon>
        <taxon>Planctomycetia</taxon>
        <taxon>Planctomycetales</taxon>
        <taxon>Planctomycetaceae</taxon>
        <taxon>Rubinisphaera</taxon>
    </lineage>
</organism>
<evidence type="ECO:0000259" key="4">
    <source>
        <dbReference type="PROSITE" id="PS00662"/>
    </source>
</evidence>
<evidence type="ECO:0000313" key="6">
    <source>
        <dbReference type="Proteomes" id="UP000006860"/>
    </source>
</evidence>
<dbReference type="InterPro" id="IPR003593">
    <property type="entry name" value="AAA+_ATPase"/>
</dbReference>
<evidence type="ECO:0000256" key="3">
    <source>
        <dbReference type="ARBA" id="ARBA00022840"/>
    </source>
</evidence>
<gene>
    <name evidence="5" type="ordered locus">Plabr_3182</name>
</gene>
<dbReference type="PANTHER" id="PTHR30258">
    <property type="entry name" value="TYPE II SECRETION SYSTEM PROTEIN GSPE-RELATED"/>
    <property type="match status" value="1"/>
</dbReference>
<dbReference type="AlphaFoldDB" id="F0SJG7"/>
<evidence type="ECO:0000256" key="2">
    <source>
        <dbReference type="ARBA" id="ARBA00022741"/>
    </source>
</evidence>
<dbReference type="InterPro" id="IPR001482">
    <property type="entry name" value="T2SS/T4SS_dom"/>
</dbReference>
<dbReference type="Pfam" id="PF00437">
    <property type="entry name" value="T2SSE"/>
    <property type="match status" value="1"/>
</dbReference>
<dbReference type="PROSITE" id="PS00662">
    <property type="entry name" value="T2SP_E"/>
    <property type="match status" value="1"/>
</dbReference>
<reference evidence="6" key="1">
    <citation type="submission" date="2011-02" db="EMBL/GenBank/DDBJ databases">
        <title>The complete genome of Planctomyces brasiliensis DSM 5305.</title>
        <authorList>
            <person name="Lucas S."/>
            <person name="Copeland A."/>
            <person name="Lapidus A."/>
            <person name="Bruce D."/>
            <person name="Goodwin L."/>
            <person name="Pitluck S."/>
            <person name="Kyrpides N."/>
            <person name="Mavromatis K."/>
            <person name="Pagani I."/>
            <person name="Ivanova N."/>
            <person name="Ovchinnikova G."/>
            <person name="Lu M."/>
            <person name="Detter J.C."/>
            <person name="Han C."/>
            <person name="Land M."/>
            <person name="Hauser L."/>
            <person name="Markowitz V."/>
            <person name="Cheng J.-F."/>
            <person name="Hugenholtz P."/>
            <person name="Woyke T."/>
            <person name="Wu D."/>
            <person name="Tindall B."/>
            <person name="Pomrenke H.G."/>
            <person name="Brambilla E."/>
            <person name="Klenk H.-P."/>
            <person name="Eisen J.A."/>
        </authorList>
    </citation>
    <scope>NUCLEOTIDE SEQUENCE [LARGE SCALE GENOMIC DNA]</scope>
    <source>
        <strain evidence="6">ATCC 49424 / DSM 5305 / JCM 21570 / NBRC 103401 / IFAM 1448</strain>
    </source>
</reference>
<dbReference type="InterPro" id="IPR027417">
    <property type="entry name" value="P-loop_NTPase"/>
</dbReference>
<dbReference type="InterPro" id="IPR007831">
    <property type="entry name" value="T2SS_GspE_N"/>
</dbReference>
<dbReference type="Proteomes" id="UP000006860">
    <property type="component" value="Chromosome"/>
</dbReference>
<dbReference type="SUPFAM" id="SSF52540">
    <property type="entry name" value="P-loop containing nucleoside triphosphate hydrolases"/>
    <property type="match status" value="1"/>
</dbReference>
<dbReference type="GO" id="GO:0016887">
    <property type="term" value="F:ATP hydrolysis activity"/>
    <property type="evidence" value="ECO:0007669"/>
    <property type="project" value="TreeGrafter"/>
</dbReference>
<dbReference type="Gene3D" id="3.30.300.160">
    <property type="entry name" value="Type II secretion system, protein E, N-terminal domain"/>
    <property type="match status" value="1"/>
</dbReference>
<dbReference type="EMBL" id="CP002546">
    <property type="protein sequence ID" value="ADY60779.1"/>
    <property type="molecule type" value="Genomic_DNA"/>
</dbReference>
<evidence type="ECO:0000256" key="1">
    <source>
        <dbReference type="ARBA" id="ARBA00006611"/>
    </source>
</evidence>
<dbReference type="FunFam" id="3.30.450.90:FF:000001">
    <property type="entry name" value="Type II secretion system ATPase GspE"/>
    <property type="match status" value="1"/>
</dbReference>
<dbReference type="SUPFAM" id="SSF160246">
    <property type="entry name" value="EspE N-terminal domain-like"/>
    <property type="match status" value="1"/>
</dbReference>
<protein>
    <submittedName>
        <fullName evidence="5">Type II secretion system protein E (GspE)</fullName>
    </submittedName>
</protein>
<dbReference type="InterPro" id="IPR037257">
    <property type="entry name" value="T2SS_E_N_sf"/>
</dbReference>
<comment type="similarity">
    <text evidence="1">Belongs to the GSP E family.</text>
</comment>
<keyword evidence="6" id="KW-1185">Reference proteome</keyword>
<dbReference type="KEGG" id="pbs:Plabr_3182"/>
<dbReference type="Gene3D" id="3.30.450.90">
    <property type="match status" value="1"/>
</dbReference>
<feature type="domain" description="Bacterial type II secretion system protein E" evidence="4">
    <location>
        <begin position="378"/>
        <end position="392"/>
    </location>
</feature>